<gene>
    <name evidence="1" type="ORF">H072_9840</name>
</gene>
<evidence type="ECO:0008006" key="3">
    <source>
        <dbReference type="Google" id="ProtNLM"/>
    </source>
</evidence>
<proteinExistence type="predicted"/>
<dbReference type="PANTHER" id="PTHR46082:SF6">
    <property type="entry name" value="AAA+ ATPASE DOMAIN-CONTAINING PROTEIN-RELATED"/>
    <property type="match status" value="1"/>
</dbReference>
<dbReference type="SUPFAM" id="SSF53167">
    <property type="entry name" value="Purine and uridine phosphorylases"/>
    <property type="match status" value="1"/>
</dbReference>
<dbReference type="eggNOG" id="KOG1840">
    <property type="taxonomic scope" value="Eukaryota"/>
</dbReference>
<reference evidence="1 2" key="1">
    <citation type="journal article" date="2013" name="PLoS Genet.">
        <title>Genomic mechanisms accounting for the adaptation to parasitism in nematode-trapping fungi.</title>
        <authorList>
            <person name="Meerupati T."/>
            <person name="Andersson K.M."/>
            <person name="Friman E."/>
            <person name="Kumar D."/>
            <person name="Tunlid A."/>
            <person name="Ahren D."/>
        </authorList>
    </citation>
    <scope>NUCLEOTIDE SEQUENCE [LARGE SCALE GENOMIC DNA]</scope>
    <source>
        <strain evidence="1 2">CBS 200.50</strain>
    </source>
</reference>
<dbReference type="EMBL" id="AQGS01000867">
    <property type="protein sequence ID" value="EPS36556.1"/>
    <property type="molecule type" value="Genomic_DNA"/>
</dbReference>
<name>S8A603_DACHA</name>
<dbReference type="PANTHER" id="PTHR46082">
    <property type="entry name" value="ATP/GTP-BINDING PROTEIN-RELATED"/>
    <property type="match status" value="1"/>
</dbReference>
<accession>S8A603</accession>
<dbReference type="HOGENOM" id="CLU_000288_34_22_1"/>
<evidence type="ECO:0000313" key="2">
    <source>
        <dbReference type="Proteomes" id="UP000015100"/>
    </source>
</evidence>
<dbReference type="InterPro" id="IPR035994">
    <property type="entry name" value="Nucleoside_phosphorylase_sf"/>
</dbReference>
<protein>
    <recommendedName>
        <fullName evidence="3">Nucleoside phosphorylase domain-containing protein</fullName>
    </recommendedName>
</protein>
<dbReference type="Gene3D" id="3.40.50.1580">
    <property type="entry name" value="Nucleoside phosphorylase domain"/>
    <property type="match status" value="1"/>
</dbReference>
<dbReference type="STRING" id="1284197.S8A603"/>
<comment type="caution">
    <text evidence="1">The sequence shown here is derived from an EMBL/GenBank/DDBJ whole genome shotgun (WGS) entry which is preliminary data.</text>
</comment>
<keyword evidence="2" id="KW-1185">Reference proteome</keyword>
<dbReference type="InterPro" id="IPR053137">
    <property type="entry name" value="NLR-like"/>
</dbReference>
<sequence length="290" mass="32519">MGKTNAANVAAGFRSSFRGIEIALIVGICGGVPFYKGEEILVGDVIISGSLIQYDFGRRYTNKFRRKSTFDESLGRANADVRGLLAMLKTDYSSELLEQRILYHLLELQKRARRRRGGKYDYPGVDKDKLFSSSYRHKHHPSFNCDACDHCHTDADDTCSRAMKEASCSELLCDEKHLVSRTRLEQKKLVSASSATEIQQPHAHIGNVASGDTVMRSSQERDRIAKEENVIAFEMEGAGIWDNLPCIIIKGVCDYCDSHKNKDWQNFASATAASAMKALLEQYNHRDKSP</sequence>
<evidence type="ECO:0000313" key="1">
    <source>
        <dbReference type="EMBL" id="EPS36556.1"/>
    </source>
</evidence>
<dbReference type="AlphaFoldDB" id="S8A603"/>
<dbReference type="OrthoDB" id="20872at2759"/>
<dbReference type="OMA" id="RIDIQEP"/>
<reference evidence="2" key="2">
    <citation type="submission" date="2013-04" db="EMBL/GenBank/DDBJ databases">
        <title>Genomic mechanisms accounting for the adaptation to parasitism in nematode-trapping fungi.</title>
        <authorList>
            <person name="Ahren D.G."/>
        </authorList>
    </citation>
    <scope>NUCLEOTIDE SEQUENCE [LARGE SCALE GENOMIC DNA]</scope>
    <source>
        <strain evidence="2">CBS 200.50</strain>
    </source>
</reference>
<dbReference type="Proteomes" id="UP000015100">
    <property type="component" value="Unassembled WGS sequence"/>
</dbReference>
<dbReference type="GO" id="GO:0009116">
    <property type="term" value="P:nucleoside metabolic process"/>
    <property type="evidence" value="ECO:0007669"/>
    <property type="project" value="InterPro"/>
</dbReference>
<dbReference type="GO" id="GO:0003824">
    <property type="term" value="F:catalytic activity"/>
    <property type="evidence" value="ECO:0007669"/>
    <property type="project" value="InterPro"/>
</dbReference>
<organism evidence="1 2">
    <name type="scientific">Dactylellina haptotyla (strain CBS 200.50)</name>
    <name type="common">Nematode-trapping fungus</name>
    <name type="synonym">Monacrosporium haptotylum</name>
    <dbReference type="NCBI Taxonomy" id="1284197"/>
    <lineage>
        <taxon>Eukaryota</taxon>
        <taxon>Fungi</taxon>
        <taxon>Dikarya</taxon>
        <taxon>Ascomycota</taxon>
        <taxon>Pezizomycotina</taxon>
        <taxon>Orbiliomycetes</taxon>
        <taxon>Orbiliales</taxon>
        <taxon>Orbiliaceae</taxon>
        <taxon>Dactylellina</taxon>
    </lineage>
</organism>